<accession>A0A816EM17</accession>
<evidence type="ECO:0000256" key="2">
    <source>
        <dbReference type="SAM" id="Phobius"/>
    </source>
</evidence>
<dbReference type="Proteomes" id="UP000663829">
    <property type="component" value="Unassembled WGS sequence"/>
</dbReference>
<comment type="caution">
    <text evidence="3">The sequence shown here is derived from an EMBL/GenBank/DDBJ whole genome shotgun (WGS) entry which is preliminary data.</text>
</comment>
<sequence length="117" mass="12761">PLPSVESQATDMTIQSATVTQEQGKKRRRSAGDKFLVVVLLFIFHGSCSGTCGKFTGDDLVKVQFSLVLSVGGRRFIIKLSNPTVVNIGSQVNCHATLAERSHCRYSDRYELPSVTA</sequence>
<keyword evidence="2" id="KW-1133">Transmembrane helix</keyword>
<evidence type="ECO:0000256" key="1">
    <source>
        <dbReference type="SAM" id="MobiDB-lite"/>
    </source>
</evidence>
<feature type="transmembrane region" description="Helical" evidence="2">
    <location>
        <begin position="35"/>
        <end position="56"/>
    </location>
</feature>
<reference evidence="3" key="1">
    <citation type="submission" date="2021-02" db="EMBL/GenBank/DDBJ databases">
        <authorList>
            <person name="Nowell W R."/>
        </authorList>
    </citation>
    <scope>NUCLEOTIDE SEQUENCE</scope>
</reference>
<dbReference type="EMBL" id="CAJNOQ010051498">
    <property type="protein sequence ID" value="CAF1651096.1"/>
    <property type="molecule type" value="Genomic_DNA"/>
</dbReference>
<evidence type="ECO:0000313" key="4">
    <source>
        <dbReference type="EMBL" id="CAF4579757.1"/>
    </source>
</evidence>
<keyword evidence="2" id="KW-0472">Membrane</keyword>
<keyword evidence="2" id="KW-0812">Transmembrane</keyword>
<name>A0A816EM17_9BILA</name>
<feature type="region of interest" description="Disordered" evidence="1">
    <location>
        <begin position="1"/>
        <end position="29"/>
    </location>
</feature>
<proteinExistence type="predicted"/>
<gene>
    <name evidence="3" type="ORF">GPM918_LOCUS45519</name>
    <name evidence="4" type="ORF">SRO942_LOCUS48093</name>
</gene>
<dbReference type="EMBL" id="CAJOBC010122274">
    <property type="protein sequence ID" value="CAF4579757.1"/>
    <property type="molecule type" value="Genomic_DNA"/>
</dbReference>
<keyword evidence="5" id="KW-1185">Reference proteome</keyword>
<organism evidence="3 5">
    <name type="scientific">Didymodactylos carnosus</name>
    <dbReference type="NCBI Taxonomy" id="1234261"/>
    <lineage>
        <taxon>Eukaryota</taxon>
        <taxon>Metazoa</taxon>
        <taxon>Spiralia</taxon>
        <taxon>Gnathifera</taxon>
        <taxon>Rotifera</taxon>
        <taxon>Eurotatoria</taxon>
        <taxon>Bdelloidea</taxon>
        <taxon>Philodinida</taxon>
        <taxon>Philodinidae</taxon>
        <taxon>Didymodactylos</taxon>
    </lineage>
</organism>
<evidence type="ECO:0000313" key="5">
    <source>
        <dbReference type="Proteomes" id="UP000663829"/>
    </source>
</evidence>
<dbReference type="Proteomes" id="UP000681722">
    <property type="component" value="Unassembled WGS sequence"/>
</dbReference>
<dbReference type="AlphaFoldDB" id="A0A816EM17"/>
<feature type="non-terminal residue" evidence="3">
    <location>
        <position position="1"/>
    </location>
</feature>
<evidence type="ECO:0000313" key="3">
    <source>
        <dbReference type="EMBL" id="CAF1651096.1"/>
    </source>
</evidence>
<protein>
    <submittedName>
        <fullName evidence="3">Uncharacterized protein</fullName>
    </submittedName>
</protein>
<feature type="compositionally biased region" description="Polar residues" evidence="1">
    <location>
        <begin position="1"/>
        <end position="22"/>
    </location>
</feature>